<protein>
    <submittedName>
        <fullName evidence="2">Uncharacterized protein</fullName>
    </submittedName>
</protein>
<dbReference type="AlphaFoldDB" id="A0A641AKW9"/>
<gene>
    <name evidence="2" type="ORF">ESP62_013650</name>
</gene>
<keyword evidence="3" id="KW-1185">Reference proteome</keyword>
<evidence type="ECO:0000313" key="2">
    <source>
        <dbReference type="EMBL" id="KAA1376465.1"/>
    </source>
</evidence>
<dbReference type="Proteomes" id="UP001515100">
    <property type="component" value="Unassembled WGS sequence"/>
</dbReference>
<comment type="caution">
    <text evidence="2">The sequence shown here is derived from an EMBL/GenBank/DDBJ whole genome shotgun (WGS) entry which is preliminary data.</text>
</comment>
<feature type="region of interest" description="Disordered" evidence="1">
    <location>
        <begin position="1"/>
        <end position="22"/>
    </location>
</feature>
<proteinExistence type="predicted"/>
<reference evidence="2" key="1">
    <citation type="submission" date="2019-09" db="EMBL/GenBank/DDBJ databases">
        <authorList>
            <person name="Li J."/>
        </authorList>
    </citation>
    <scope>NUCLEOTIDE SEQUENCE [LARGE SCALE GENOMIC DNA]</scope>
    <source>
        <strain evidence="2">NRBC 14897</strain>
    </source>
</reference>
<name>A0A641AKW9_9ACTN</name>
<evidence type="ECO:0000256" key="1">
    <source>
        <dbReference type="SAM" id="MobiDB-lite"/>
    </source>
</evidence>
<organism evidence="2 3">
    <name type="scientific">Aeromicrobium fastidiosum</name>
    <dbReference type="NCBI Taxonomy" id="52699"/>
    <lineage>
        <taxon>Bacteria</taxon>
        <taxon>Bacillati</taxon>
        <taxon>Actinomycetota</taxon>
        <taxon>Actinomycetes</taxon>
        <taxon>Propionibacteriales</taxon>
        <taxon>Nocardioidaceae</taxon>
        <taxon>Aeromicrobium</taxon>
    </lineage>
</organism>
<sequence length="86" mass="9321">MPSELSSPDPPQPAASTPTTRAEAAAAAMRCVRFTSYLPPTPPVGALPRKYEPGHISTSTQFWERSQICCPRGQLVSTDHDDPRTV</sequence>
<dbReference type="EMBL" id="SDPP02000003">
    <property type="protein sequence ID" value="KAA1376465.1"/>
    <property type="molecule type" value="Genomic_DNA"/>
</dbReference>
<accession>A0A641AKW9</accession>
<evidence type="ECO:0000313" key="3">
    <source>
        <dbReference type="Proteomes" id="UP001515100"/>
    </source>
</evidence>